<sequence>MSFLHICVSVCGLIALGPGPIGAKRRDICGRRAGRCPMARLPEQSWLKFATLPRPAFAQQETPFMAPGSCVHRARRFLDAAILPKLNCPRQFACGVGFYRVFFFFYNERVAVNAARYPTHPPTPHTLCAPIAGAMGPAKGAPPASATSNSYFTHLLVYYFRFPSPGGRARAPR</sequence>
<comment type="caution">
    <text evidence="2">The sequence shown here is derived from an EMBL/GenBank/DDBJ whole genome shotgun (WGS) entry which is preliminary data.</text>
</comment>
<dbReference type="Proteomes" id="UP000283634">
    <property type="component" value="Unassembled WGS sequence"/>
</dbReference>
<name>A0A3R7KGL5_TRYRA</name>
<evidence type="ECO:0008006" key="4">
    <source>
        <dbReference type="Google" id="ProtNLM"/>
    </source>
</evidence>
<reference evidence="2 3" key="1">
    <citation type="journal article" date="2018" name="BMC Genomics">
        <title>Genomic comparison of Trypanosoma conorhini and Trypanosoma rangeli to Trypanosoma cruzi strains of high and low virulence.</title>
        <authorList>
            <person name="Bradwell K.R."/>
            <person name="Koparde V.N."/>
            <person name="Matveyev A.V."/>
            <person name="Serrano M.G."/>
            <person name="Alves J.M."/>
            <person name="Parikh H."/>
            <person name="Huang B."/>
            <person name="Lee V."/>
            <person name="Espinosa-Alvarez O."/>
            <person name="Ortiz P.A."/>
            <person name="Costa-Martins A.G."/>
            <person name="Teixeira M.M."/>
            <person name="Buck G.A."/>
        </authorList>
    </citation>
    <scope>NUCLEOTIDE SEQUENCE [LARGE SCALE GENOMIC DNA]</scope>
    <source>
        <strain evidence="2 3">AM80</strain>
    </source>
</reference>
<feature type="chain" id="PRO_5018766608" description="Secreted protein" evidence="1">
    <location>
        <begin position="24"/>
        <end position="173"/>
    </location>
</feature>
<evidence type="ECO:0000313" key="2">
    <source>
        <dbReference type="EMBL" id="RNF07282.1"/>
    </source>
</evidence>
<gene>
    <name evidence="2" type="ORF">TraAM80_03405</name>
</gene>
<dbReference type="AlphaFoldDB" id="A0A3R7KGL5"/>
<protein>
    <recommendedName>
        <fullName evidence="4">Secreted protein</fullName>
    </recommendedName>
</protein>
<proteinExistence type="predicted"/>
<dbReference type="RefSeq" id="XP_029239744.1">
    <property type="nucleotide sequence ID" value="XM_029380378.1"/>
</dbReference>
<keyword evidence="1" id="KW-0732">Signal</keyword>
<dbReference type="GeneID" id="40327338"/>
<feature type="signal peptide" evidence="1">
    <location>
        <begin position="1"/>
        <end position="23"/>
    </location>
</feature>
<accession>A0A3R7KGL5</accession>
<dbReference type="EMBL" id="MKGL01000090">
    <property type="protein sequence ID" value="RNF07282.1"/>
    <property type="molecule type" value="Genomic_DNA"/>
</dbReference>
<evidence type="ECO:0000313" key="3">
    <source>
        <dbReference type="Proteomes" id="UP000283634"/>
    </source>
</evidence>
<organism evidence="2 3">
    <name type="scientific">Trypanosoma rangeli</name>
    <dbReference type="NCBI Taxonomy" id="5698"/>
    <lineage>
        <taxon>Eukaryota</taxon>
        <taxon>Discoba</taxon>
        <taxon>Euglenozoa</taxon>
        <taxon>Kinetoplastea</taxon>
        <taxon>Metakinetoplastina</taxon>
        <taxon>Trypanosomatida</taxon>
        <taxon>Trypanosomatidae</taxon>
        <taxon>Trypanosoma</taxon>
        <taxon>Herpetosoma</taxon>
    </lineage>
</organism>
<keyword evidence="3" id="KW-1185">Reference proteome</keyword>
<evidence type="ECO:0000256" key="1">
    <source>
        <dbReference type="SAM" id="SignalP"/>
    </source>
</evidence>